<evidence type="ECO:0000313" key="4">
    <source>
        <dbReference type="Proteomes" id="UP000830375"/>
    </source>
</evidence>
<reference evidence="3 4" key="1">
    <citation type="submission" date="2022-01" db="EMBL/GenBank/DDBJ databases">
        <title>A high-quality chromosome-level genome assembly of rohu carp, Labeo rohita.</title>
        <authorList>
            <person name="Arick M.A. II"/>
            <person name="Hsu C.-Y."/>
            <person name="Magbanua Z."/>
            <person name="Pechanova O."/>
            <person name="Grover C."/>
            <person name="Miller E."/>
            <person name="Thrash A."/>
            <person name="Ezzel L."/>
            <person name="Alam S."/>
            <person name="Benzie J."/>
            <person name="Hamilton M."/>
            <person name="Karsi A."/>
            <person name="Lawrence M.L."/>
            <person name="Peterson D.G."/>
        </authorList>
    </citation>
    <scope>NUCLEOTIDE SEQUENCE [LARGE SCALE GENOMIC DNA]</scope>
    <source>
        <strain evidence="4">BAU-BD-2019</strain>
        <tissue evidence="3">Blood</tissue>
    </source>
</reference>
<dbReference type="SUPFAM" id="SSF117281">
    <property type="entry name" value="Kelch motif"/>
    <property type="match status" value="2"/>
</dbReference>
<dbReference type="PANTHER" id="PTHR46228">
    <property type="entry name" value="KELCH DOMAIN-CONTAINING PROTEIN"/>
    <property type="match status" value="1"/>
</dbReference>
<proteinExistence type="predicted"/>
<evidence type="ECO:0000313" key="3">
    <source>
        <dbReference type="EMBL" id="KAI2654018.1"/>
    </source>
</evidence>
<dbReference type="Pfam" id="PF24681">
    <property type="entry name" value="Kelch_KLHDC2_KLHL20_DRC7"/>
    <property type="match status" value="2"/>
</dbReference>
<comment type="caution">
    <text evidence="3">The sequence shown here is derived from an EMBL/GenBank/DDBJ whole genome shotgun (WGS) entry which is preliminary data.</text>
</comment>
<dbReference type="Gene3D" id="2.120.10.80">
    <property type="entry name" value="Kelch-type beta propeller"/>
    <property type="match status" value="2"/>
</dbReference>
<evidence type="ECO:0000256" key="2">
    <source>
        <dbReference type="ARBA" id="ARBA00022737"/>
    </source>
</evidence>
<dbReference type="PANTHER" id="PTHR46228:SF1">
    <property type="entry name" value="KELCH DOMAIN-CONTAINING PROTEIN 1"/>
    <property type="match status" value="1"/>
</dbReference>
<organism evidence="3 4">
    <name type="scientific">Labeo rohita</name>
    <name type="common">Indian major carp</name>
    <name type="synonym">Cyprinus rohita</name>
    <dbReference type="NCBI Taxonomy" id="84645"/>
    <lineage>
        <taxon>Eukaryota</taxon>
        <taxon>Metazoa</taxon>
        <taxon>Chordata</taxon>
        <taxon>Craniata</taxon>
        <taxon>Vertebrata</taxon>
        <taxon>Euteleostomi</taxon>
        <taxon>Actinopterygii</taxon>
        <taxon>Neopterygii</taxon>
        <taxon>Teleostei</taxon>
        <taxon>Ostariophysi</taxon>
        <taxon>Cypriniformes</taxon>
        <taxon>Cyprinidae</taxon>
        <taxon>Labeoninae</taxon>
        <taxon>Labeonini</taxon>
        <taxon>Labeo</taxon>
    </lineage>
</organism>
<keyword evidence="1" id="KW-0880">Kelch repeat</keyword>
<name>A0ABQ8LTN6_LABRO</name>
<dbReference type="Proteomes" id="UP000830375">
    <property type="component" value="Unassembled WGS sequence"/>
</dbReference>
<evidence type="ECO:0000256" key="1">
    <source>
        <dbReference type="ARBA" id="ARBA00022441"/>
    </source>
</evidence>
<gene>
    <name evidence="3" type="ORF">H4Q32_010624</name>
</gene>
<dbReference type="InterPro" id="IPR015915">
    <property type="entry name" value="Kelch-typ_b-propeller"/>
</dbReference>
<sequence length="426" mass="48473">MSEMREEQQVARERSGHTAAADGQYLYVWGGYVSVADHEVFLPNDELWLYDLESGLWERRDMCGTVPPSMSGTCGCIVNGQLYIFGGCCDDGQTNEHYSVNLQDGKFSWRKVEHRSGSLPSPRDKLTCWIHKRRIIYFGGYGHKLLSEINDPKSFIVDEASWVVGVHYRTPHKSEQRFANDSKPTHIGVAFFSCQAEDIFWGWNNEIHEFDPEISRWTEPQTFGRAPAPRAAHASATIGSKGYVCGGRIRETRTSDVYCLDFNSWTWSEIASSTAAPLGRSWHTLTAVSDTSLFLFGGLSVDCRPMSDGWIFNLETQGWTRMEHQNKDKPRLWHTACQGRDSDVIVFGGSHDYILLVDKGHCNDALVFQTQPYPLIRLCEDFIASHASVFQYQILCLPPKLRNAVQKRTIFFRPSRKSQNTFKSVE</sequence>
<dbReference type="EMBL" id="JACTAM010000017">
    <property type="protein sequence ID" value="KAI2654018.1"/>
    <property type="molecule type" value="Genomic_DNA"/>
</dbReference>
<keyword evidence="4" id="KW-1185">Reference proteome</keyword>
<keyword evidence="2" id="KW-0677">Repeat</keyword>
<protein>
    <submittedName>
        <fullName evidence="3">Kelch domain-containing protein 1</fullName>
    </submittedName>
</protein>
<accession>A0ABQ8LTN6</accession>